<sequence>MTINANDLQQARQQHIGRQLQQAARDFNARALSKLRERGHTGLGAAHLNLLPYLEVGGTRLTTLAEQAGMTKQAAHQLVTELERQGYLSRQPDPQDRRAQRVTFTPEGMGFLEDADAIKREIAAEYRAKLGPDYWQHLGEALTLLLAPES</sequence>
<gene>
    <name evidence="2" type="ORF">Dxin01_02714</name>
</gene>
<dbReference type="PANTHER" id="PTHR33164">
    <property type="entry name" value="TRANSCRIPTIONAL REGULATOR, MARR FAMILY"/>
    <property type="match status" value="1"/>
</dbReference>
<evidence type="ECO:0000259" key="1">
    <source>
        <dbReference type="PROSITE" id="PS50995"/>
    </source>
</evidence>
<protein>
    <recommendedName>
        <fullName evidence="1">HTH marR-type domain-containing protein</fullName>
    </recommendedName>
</protein>
<dbReference type="PANTHER" id="PTHR33164:SF57">
    <property type="entry name" value="MARR-FAMILY TRANSCRIPTIONAL REGULATOR"/>
    <property type="match status" value="1"/>
</dbReference>
<dbReference type="EMBL" id="BAABRN010000034">
    <property type="protein sequence ID" value="GAA5502967.1"/>
    <property type="molecule type" value="Genomic_DNA"/>
</dbReference>
<dbReference type="Proteomes" id="UP001458946">
    <property type="component" value="Unassembled WGS sequence"/>
</dbReference>
<comment type="caution">
    <text evidence="2">The sequence shown here is derived from an EMBL/GenBank/DDBJ whole genome shotgun (WGS) entry which is preliminary data.</text>
</comment>
<organism evidence="2 3">
    <name type="scientific">Deinococcus xinjiangensis</name>
    <dbReference type="NCBI Taxonomy" id="457454"/>
    <lineage>
        <taxon>Bacteria</taxon>
        <taxon>Thermotogati</taxon>
        <taxon>Deinococcota</taxon>
        <taxon>Deinococci</taxon>
        <taxon>Deinococcales</taxon>
        <taxon>Deinococcaceae</taxon>
        <taxon>Deinococcus</taxon>
    </lineage>
</organism>
<proteinExistence type="predicted"/>
<dbReference type="PRINTS" id="PR00598">
    <property type="entry name" value="HTHMARR"/>
</dbReference>
<dbReference type="RefSeq" id="WP_353542939.1">
    <property type="nucleotide sequence ID" value="NZ_BAABRN010000034.1"/>
</dbReference>
<dbReference type="InterPro" id="IPR039422">
    <property type="entry name" value="MarR/SlyA-like"/>
</dbReference>
<dbReference type="PROSITE" id="PS50995">
    <property type="entry name" value="HTH_MARR_2"/>
    <property type="match status" value="1"/>
</dbReference>
<keyword evidence="3" id="KW-1185">Reference proteome</keyword>
<dbReference type="Pfam" id="PF12802">
    <property type="entry name" value="MarR_2"/>
    <property type="match status" value="1"/>
</dbReference>
<name>A0ABP9VCK7_9DEIO</name>
<dbReference type="InterPro" id="IPR000835">
    <property type="entry name" value="HTH_MarR-typ"/>
</dbReference>
<dbReference type="InterPro" id="IPR036390">
    <property type="entry name" value="WH_DNA-bd_sf"/>
</dbReference>
<dbReference type="SUPFAM" id="SSF46785">
    <property type="entry name" value="Winged helix' DNA-binding domain"/>
    <property type="match status" value="1"/>
</dbReference>
<evidence type="ECO:0000313" key="3">
    <source>
        <dbReference type="Proteomes" id="UP001458946"/>
    </source>
</evidence>
<dbReference type="SMART" id="SM00347">
    <property type="entry name" value="HTH_MARR"/>
    <property type="match status" value="1"/>
</dbReference>
<reference evidence="2 3" key="1">
    <citation type="submission" date="2024-02" db="EMBL/GenBank/DDBJ databases">
        <title>Deinococcus xinjiangensis NBRC 107630.</title>
        <authorList>
            <person name="Ichikawa N."/>
            <person name="Katano-Makiyama Y."/>
            <person name="Hidaka K."/>
        </authorList>
    </citation>
    <scope>NUCLEOTIDE SEQUENCE [LARGE SCALE GENOMIC DNA]</scope>
    <source>
        <strain evidence="2 3">NBRC 107630</strain>
    </source>
</reference>
<dbReference type="InterPro" id="IPR036388">
    <property type="entry name" value="WH-like_DNA-bd_sf"/>
</dbReference>
<feature type="domain" description="HTH marR-type" evidence="1">
    <location>
        <begin position="13"/>
        <end position="147"/>
    </location>
</feature>
<dbReference type="Gene3D" id="1.10.10.10">
    <property type="entry name" value="Winged helix-like DNA-binding domain superfamily/Winged helix DNA-binding domain"/>
    <property type="match status" value="1"/>
</dbReference>
<evidence type="ECO:0000313" key="2">
    <source>
        <dbReference type="EMBL" id="GAA5502967.1"/>
    </source>
</evidence>
<accession>A0ABP9VCK7</accession>